<organism evidence="2 3">
    <name type="scientific">Cohnella lupini</name>
    <dbReference type="NCBI Taxonomy" id="1294267"/>
    <lineage>
        <taxon>Bacteria</taxon>
        <taxon>Bacillati</taxon>
        <taxon>Bacillota</taxon>
        <taxon>Bacilli</taxon>
        <taxon>Bacillales</taxon>
        <taxon>Paenibacillaceae</taxon>
        <taxon>Cohnella</taxon>
    </lineage>
</organism>
<dbReference type="AlphaFoldDB" id="A0A3D9I355"/>
<dbReference type="GO" id="GO:0016747">
    <property type="term" value="F:acyltransferase activity, transferring groups other than amino-acyl groups"/>
    <property type="evidence" value="ECO:0007669"/>
    <property type="project" value="InterPro"/>
</dbReference>
<dbReference type="RefSeq" id="WP_181907545.1">
    <property type="nucleotide sequence ID" value="NZ_QRDY01000015.1"/>
</dbReference>
<dbReference type="SUPFAM" id="SSF55729">
    <property type="entry name" value="Acyl-CoA N-acyltransferases (Nat)"/>
    <property type="match status" value="1"/>
</dbReference>
<dbReference type="CDD" id="cd04301">
    <property type="entry name" value="NAT_SF"/>
    <property type="match status" value="1"/>
</dbReference>
<reference evidence="2 3" key="1">
    <citation type="submission" date="2018-07" db="EMBL/GenBank/DDBJ databases">
        <title>Genomic Encyclopedia of Type Strains, Phase III (KMG-III): the genomes of soil and plant-associated and newly described type strains.</title>
        <authorList>
            <person name="Whitman W."/>
        </authorList>
    </citation>
    <scope>NUCLEOTIDE SEQUENCE [LARGE SCALE GENOMIC DNA]</scope>
    <source>
        <strain evidence="2 3">CECT 8236</strain>
    </source>
</reference>
<dbReference type="EMBL" id="QRDY01000015">
    <property type="protein sequence ID" value="RED55999.1"/>
    <property type="molecule type" value="Genomic_DNA"/>
</dbReference>
<dbReference type="InterPro" id="IPR016181">
    <property type="entry name" value="Acyl_CoA_acyltransferase"/>
</dbReference>
<evidence type="ECO:0000259" key="1">
    <source>
        <dbReference type="PROSITE" id="PS51186"/>
    </source>
</evidence>
<dbReference type="InterPro" id="IPR000182">
    <property type="entry name" value="GNAT_dom"/>
</dbReference>
<evidence type="ECO:0000313" key="3">
    <source>
        <dbReference type="Proteomes" id="UP000256869"/>
    </source>
</evidence>
<gene>
    <name evidence="2" type="ORF">DFP95_11562</name>
</gene>
<keyword evidence="3" id="KW-1185">Reference proteome</keyword>
<comment type="caution">
    <text evidence="2">The sequence shown here is derived from an EMBL/GenBank/DDBJ whole genome shotgun (WGS) entry which is preliminary data.</text>
</comment>
<name>A0A3D9I355_9BACL</name>
<dbReference type="PROSITE" id="PS51186">
    <property type="entry name" value="GNAT"/>
    <property type="match status" value="1"/>
</dbReference>
<keyword evidence="2" id="KW-0808">Transferase</keyword>
<dbReference type="Pfam" id="PF13527">
    <property type="entry name" value="Acetyltransf_9"/>
    <property type="match status" value="1"/>
</dbReference>
<proteinExistence type="predicted"/>
<protein>
    <submittedName>
        <fullName evidence="2">Acetyltransferase (GNAT) family protein</fullName>
    </submittedName>
</protein>
<dbReference type="Proteomes" id="UP000256869">
    <property type="component" value="Unassembled WGS sequence"/>
</dbReference>
<dbReference type="Gene3D" id="3.40.630.30">
    <property type="match status" value="1"/>
</dbReference>
<sequence length="380" mass="42035">MTEIRLVKQEEMQAAIASSDRIFARDSDMSSMGEAFPFLFSATTSHSLGLFEDGSLLVFMGLVPALIRIGGSRVTVFSLGSVFTLPEARNRGLASQLLEEIKVYSRQAGVSILLVSGEGPLYARSGCRKFGEAYRLAWSRELSLASEATDGYRTYQMNESRHQDVLHLQRIAAKRYAAYEQSVWDFPLLLNTEAEVSNKKMKQHVYVARHEKKIVAFVVVALPTSVSKGEPYVVEWAGRSTAVAALLSHVVIDNNLDRLNIVVETHEREMLATLCSAKSEKIRNQGTVFLVDPEQLFRQLRPYLEAKDPVAGKNLIVSNTPDGGATFTISGLPIVALSSDELVSLLFDSQPEPDLPAEWNTVAALWFPIPFPYTGGLNYV</sequence>
<accession>A0A3D9I355</accession>
<feature type="domain" description="N-acetyltransferase" evidence="1">
    <location>
        <begin position="2"/>
        <end position="149"/>
    </location>
</feature>
<evidence type="ECO:0000313" key="2">
    <source>
        <dbReference type="EMBL" id="RED55999.1"/>
    </source>
</evidence>